<organism evidence="5 6">
    <name type="scientific">Streptomyces monticola</name>
    <dbReference type="NCBI Taxonomy" id="2666263"/>
    <lineage>
        <taxon>Bacteria</taxon>
        <taxon>Bacillati</taxon>
        <taxon>Actinomycetota</taxon>
        <taxon>Actinomycetes</taxon>
        <taxon>Kitasatosporales</taxon>
        <taxon>Streptomycetaceae</taxon>
        <taxon>Streptomyces</taxon>
    </lineage>
</organism>
<evidence type="ECO:0000256" key="1">
    <source>
        <dbReference type="ARBA" id="ARBA00023125"/>
    </source>
</evidence>
<dbReference type="InterPro" id="IPR036271">
    <property type="entry name" value="Tet_transcr_reg_TetR-rel_C_sf"/>
</dbReference>
<sequence length="249" mass="27474">MGVKGGPQGRTADGRKERWRSHRAARREEFIDAALRALTKYGPELRVDKVAAEAGVSKPVLYRQFSGKTDLLEALHERATALLIERLVPAFDSSLAPVAQVRGAVDAFFSVLDEHPNLYWLVSRTIPSGPSREGTGVRRGKALAATTLTQLFDEYLHAFGLDTRGAEPMAQVIVGMVHHTAEWWLESKSMTREEAVGFLTPVVWSAIDGFLAQQGVRIDPDVPVSPDDILSGLQRRPTFRPPRAAHEES</sequence>
<dbReference type="PANTHER" id="PTHR30055:SF160">
    <property type="entry name" value="TRANSCRIPTIONAL REGULATORY PROTEIN (PROBABLY ASNC-FAMILY)-RELATED"/>
    <property type="match status" value="1"/>
</dbReference>
<feature type="region of interest" description="Disordered" evidence="3">
    <location>
        <begin position="227"/>
        <end position="249"/>
    </location>
</feature>
<dbReference type="InterPro" id="IPR001647">
    <property type="entry name" value="HTH_TetR"/>
</dbReference>
<dbReference type="EMBL" id="JBHTCF010000003">
    <property type="protein sequence ID" value="MFC7304689.1"/>
    <property type="molecule type" value="Genomic_DNA"/>
</dbReference>
<reference evidence="6" key="1">
    <citation type="journal article" date="2019" name="Int. J. Syst. Evol. Microbiol.">
        <title>The Global Catalogue of Microorganisms (GCM) 10K type strain sequencing project: providing services to taxonomists for standard genome sequencing and annotation.</title>
        <authorList>
            <consortium name="The Broad Institute Genomics Platform"/>
            <consortium name="The Broad Institute Genome Sequencing Center for Infectious Disease"/>
            <person name="Wu L."/>
            <person name="Ma J."/>
        </authorList>
    </citation>
    <scope>NUCLEOTIDE SEQUENCE [LARGE SCALE GENOMIC DNA]</scope>
    <source>
        <strain evidence="6">SYNS20</strain>
    </source>
</reference>
<dbReference type="Gene3D" id="1.10.357.10">
    <property type="entry name" value="Tetracycline Repressor, domain 2"/>
    <property type="match status" value="1"/>
</dbReference>
<keyword evidence="6" id="KW-1185">Reference proteome</keyword>
<feature type="domain" description="HTH tetR-type" evidence="4">
    <location>
        <begin position="24"/>
        <end position="83"/>
    </location>
</feature>
<dbReference type="SUPFAM" id="SSF46689">
    <property type="entry name" value="Homeodomain-like"/>
    <property type="match status" value="1"/>
</dbReference>
<dbReference type="Proteomes" id="UP001596523">
    <property type="component" value="Unassembled WGS sequence"/>
</dbReference>
<dbReference type="PROSITE" id="PS50977">
    <property type="entry name" value="HTH_TETR_2"/>
    <property type="match status" value="1"/>
</dbReference>
<dbReference type="InterPro" id="IPR045823">
    <property type="entry name" value="TetR_C_32"/>
</dbReference>
<accession>A0ABW2JF73</accession>
<evidence type="ECO:0000313" key="6">
    <source>
        <dbReference type="Proteomes" id="UP001596523"/>
    </source>
</evidence>
<evidence type="ECO:0000259" key="4">
    <source>
        <dbReference type="PROSITE" id="PS50977"/>
    </source>
</evidence>
<dbReference type="InterPro" id="IPR009057">
    <property type="entry name" value="Homeodomain-like_sf"/>
</dbReference>
<dbReference type="PRINTS" id="PR00455">
    <property type="entry name" value="HTHTETR"/>
</dbReference>
<proteinExistence type="predicted"/>
<name>A0ABW2JF73_9ACTN</name>
<dbReference type="InterPro" id="IPR050109">
    <property type="entry name" value="HTH-type_TetR-like_transc_reg"/>
</dbReference>
<gene>
    <name evidence="5" type="ORF">ACFQVC_10725</name>
</gene>
<dbReference type="RefSeq" id="WP_381829319.1">
    <property type="nucleotide sequence ID" value="NZ_JBHTCF010000003.1"/>
</dbReference>
<comment type="caution">
    <text evidence="5">The sequence shown here is derived from an EMBL/GenBank/DDBJ whole genome shotgun (WGS) entry which is preliminary data.</text>
</comment>
<dbReference type="Pfam" id="PF00440">
    <property type="entry name" value="TetR_N"/>
    <property type="match status" value="1"/>
</dbReference>
<feature type="DNA-binding region" description="H-T-H motif" evidence="2">
    <location>
        <begin position="46"/>
        <end position="65"/>
    </location>
</feature>
<evidence type="ECO:0000256" key="2">
    <source>
        <dbReference type="PROSITE-ProRule" id="PRU00335"/>
    </source>
</evidence>
<evidence type="ECO:0000256" key="3">
    <source>
        <dbReference type="SAM" id="MobiDB-lite"/>
    </source>
</evidence>
<dbReference type="Pfam" id="PF19344">
    <property type="entry name" value="TetR_C_32"/>
    <property type="match status" value="1"/>
</dbReference>
<protein>
    <submittedName>
        <fullName evidence="5">TetR/AcrR family transcriptional regulator</fullName>
    </submittedName>
</protein>
<dbReference type="SUPFAM" id="SSF48498">
    <property type="entry name" value="Tetracyclin repressor-like, C-terminal domain"/>
    <property type="match status" value="1"/>
</dbReference>
<evidence type="ECO:0000313" key="5">
    <source>
        <dbReference type="EMBL" id="MFC7304689.1"/>
    </source>
</evidence>
<keyword evidence="1 2" id="KW-0238">DNA-binding</keyword>
<feature type="region of interest" description="Disordered" evidence="3">
    <location>
        <begin position="1"/>
        <end position="21"/>
    </location>
</feature>
<dbReference type="PANTHER" id="PTHR30055">
    <property type="entry name" value="HTH-TYPE TRANSCRIPTIONAL REGULATOR RUTR"/>
    <property type="match status" value="1"/>
</dbReference>